<name>A0A1H8HF77_9SPHI</name>
<feature type="transmembrane region" description="Helical" evidence="1">
    <location>
        <begin position="381"/>
        <end position="399"/>
    </location>
</feature>
<keyword evidence="1" id="KW-1133">Transmembrane helix</keyword>
<feature type="transmembrane region" description="Helical" evidence="1">
    <location>
        <begin position="108"/>
        <end position="128"/>
    </location>
</feature>
<feature type="transmembrane region" description="Helical" evidence="1">
    <location>
        <begin position="211"/>
        <end position="235"/>
    </location>
</feature>
<keyword evidence="3" id="KW-1185">Reference proteome</keyword>
<gene>
    <name evidence="2" type="ORF">SAMN05192574_103482</name>
</gene>
<feature type="transmembrane region" description="Helical" evidence="1">
    <location>
        <begin position="182"/>
        <end position="205"/>
    </location>
</feature>
<evidence type="ECO:0008006" key="4">
    <source>
        <dbReference type="Google" id="ProtNLM"/>
    </source>
</evidence>
<feature type="transmembrane region" description="Helical" evidence="1">
    <location>
        <begin position="140"/>
        <end position="161"/>
    </location>
</feature>
<dbReference type="RefSeq" id="WP_091210804.1">
    <property type="nucleotide sequence ID" value="NZ_FOCL01000003.1"/>
</dbReference>
<evidence type="ECO:0000313" key="3">
    <source>
        <dbReference type="Proteomes" id="UP000198942"/>
    </source>
</evidence>
<dbReference type="EMBL" id="FOCL01000003">
    <property type="protein sequence ID" value="SEN54614.1"/>
    <property type="molecule type" value="Genomic_DNA"/>
</dbReference>
<evidence type="ECO:0000313" key="2">
    <source>
        <dbReference type="EMBL" id="SEN54614.1"/>
    </source>
</evidence>
<dbReference type="OrthoDB" id="787277at2"/>
<feature type="transmembrane region" description="Helical" evidence="1">
    <location>
        <begin position="319"/>
        <end position="344"/>
    </location>
</feature>
<keyword evidence="1" id="KW-0812">Transmembrane</keyword>
<keyword evidence="1" id="KW-0472">Membrane</keyword>
<feature type="transmembrane region" description="Helical" evidence="1">
    <location>
        <begin position="79"/>
        <end position="96"/>
    </location>
</feature>
<dbReference type="Proteomes" id="UP000198942">
    <property type="component" value="Unassembled WGS sequence"/>
</dbReference>
<dbReference type="AlphaFoldDB" id="A0A1H8HF77"/>
<feature type="transmembrane region" description="Helical" evidence="1">
    <location>
        <begin position="49"/>
        <end position="67"/>
    </location>
</feature>
<protein>
    <recommendedName>
        <fullName evidence="4">O-Antigen ligase</fullName>
    </recommendedName>
</protein>
<reference evidence="3" key="1">
    <citation type="submission" date="2016-10" db="EMBL/GenBank/DDBJ databases">
        <authorList>
            <person name="Varghese N."/>
            <person name="Submissions S."/>
        </authorList>
    </citation>
    <scope>NUCLEOTIDE SEQUENCE [LARGE SCALE GENOMIC DNA]</scope>
    <source>
        <strain evidence="3">Gh-48</strain>
    </source>
</reference>
<sequence length="424" mass="47650">MQQVNQTVYALLFLVMVLASFFHMQAPVLGLALLIILPPVKHQLAVIKMAGVFAVLFVPALLGLIAGYQNSTYLIFKDFYYFSIPILFVLAGIVLARRIEVELFLKTLVIAGVLVSFLVTGISISYMGGGALTDPYSAHYAIGIVGTPAPPIAFACLLFTWKFDIRLFRRNLFRLFLGVNAFGIYMFASRTYLIITLCFMLLLIADRVKRVWIFPIIFLLGLFVIVVPFITVSVSSDSTFLNKIMGSFNEVSVGNFNTEQDINLRYRGYESFMAFKGYLDGGLRDWIFGGLGKLIDLKTFVHLGEDADFQYIPVLHNGWLYILVKTGALGVLVYISIFFGLIATKWRSYADVKGKPVIRIFSAFIIGCVLSLLLTNYIVTAFFNMEMSVVMVLLGYSYLNVHVLMHQLKTRQQFTEFQLAGLNV</sequence>
<organism evidence="2 3">
    <name type="scientific">Mucilaginibacter gossypiicola</name>
    <dbReference type="NCBI Taxonomy" id="551995"/>
    <lineage>
        <taxon>Bacteria</taxon>
        <taxon>Pseudomonadati</taxon>
        <taxon>Bacteroidota</taxon>
        <taxon>Sphingobacteriia</taxon>
        <taxon>Sphingobacteriales</taxon>
        <taxon>Sphingobacteriaceae</taxon>
        <taxon>Mucilaginibacter</taxon>
    </lineage>
</organism>
<accession>A0A1H8HF77</accession>
<feature type="transmembrane region" description="Helical" evidence="1">
    <location>
        <begin position="12"/>
        <end position="37"/>
    </location>
</feature>
<dbReference type="STRING" id="551995.SAMN05192574_103482"/>
<proteinExistence type="predicted"/>
<evidence type="ECO:0000256" key="1">
    <source>
        <dbReference type="SAM" id="Phobius"/>
    </source>
</evidence>
<feature type="transmembrane region" description="Helical" evidence="1">
    <location>
        <begin position="356"/>
        <end position="374"/>
    </location>
</feature>